<evidence type="ECO:0000313" key="13">
    <source>
        <dbReference type="Proteomes" id="UP000001307"/>
    </source>
</evidence>
<dbReference type="Proteomes" id="UP000001307">
    <property type="component" value="Unassembled WGS sequence"/>
</dbReference>
<dbReference type="PANTHER" id="PTHR46047">
    <property type="entry name" value="TYROSINE-PROTEIN PHOSPHATASE NON-RECEPTOR TYPE 61F"/>
    <property type="match status" value="1"/>
</dbReference>
<keyword evidence="9" id="KW-1133">Transmembrane helix</keyword>
<proteinExistence type="inferred from homology"/>
<evidence type="ECO:0000259" key="10">
    <source>
        <dbReference type="PROSITE" id="PS50055"/>
    </source>
</evidence>
<comment type="similarity">
    <text evidence="2">Belongs to the protein-tyrosine phosphatase family. Non-receptor class 1 subfamily.</text>
</comment>
<dbReference type="InterPro" id="IPR016130">
    <property type="entry name" value="Tyr_Pase_AS"/>
</dbReference>
<evidence type="ECO:0000256" key="7">
    <source>
        <dbReference type="ARBA" id="ARBA00023136"/>
    </source>
</evidence>
<evidence type="ECO:0000256" key="3">
    <source>
        <dbReference type="ARBA" id="ARBA00013064"/>
    </source>
</evidence>
<reference evidence="12" key="1">
    <citation type="journal article" date="2010" name="Science">
        <title>Plasticity of animal genome architecture unmasked by rapid evolution of a pelagic tunicate.</title>
        <authorList>
            <person name="Denoeud F."/>
            <person name="Henriet S."/>
            <person name="Mungpakdee S."/>
            <person name="Aury J.M."/>
            <person name="Da Silva C."/>
            <person name="Brinkmann H."/>
            <person name="Mikhaleva J."/>
            <person name="Olsen L.C."/>
            <person name="Jubin C."/>
            <person name="Canestro C."/>
            <person name="Bouquet J.M."/>
            <person name="Danks G."/>
            <person name="Poulain J."/>
            <person name="Campsteijn C."/>
            <person name="Adamski M."/>
            <person name="Cross I."/>
            <person name="Yadetie F."/>
            <person name="Muffato M."/>
            <person name="Louis A."/>
            <person name="Butcher S."/>
            <person name="Tsagkogeorga G."/>
            <person name="Konrad A."/>
            <person name="Singh S."/>
            <person name="Jensen M.F."/>
            <person name="Cong E.H."/>
            <person name="Eikeseth-Otteraa H."/>
            <person name="Noel B."/>
            <person name="Anthouard V."/>
            <person name="Porcel B.M."/>
            <person name="Kachouri-Lafond R."/>
            <person name="Nishino A."/>
            <person name="Ugolini M."/>
            <person name="Chourrout P."/>
            <person name="Nishida H."/>
            <person name="Aasland R."/>
            <person name="Huzurbazar S."/>
            <person name="Westhof E."/>
            <person name="Delsuc F."/>
            <person name="Lehrach H."/>
            <person name="Reinhardt R."/>
            <person name="Weissenbach J."/>
            <person name="Roy S.W."/>
            <person name="Artiguenave F."/>
            <person name="Postlethwait J.H."/>
            <person name="Manak J.R."/>
            <person name="Thompson E.M."/>
            <person name="Jaillon O."/>
            <person name="Du Pasquier L."/>
            <person name="Boudinot P."/>
            <person name="Liberles D.A."/>
            <person name="Volff J.N."/>
            <person name="Philippe H."/>
            <person name="Lenhard B."/>
            <person name="Roest Crollius H."/>
            <person name="Wincker P."/>
            <person name="Chourrout D."/>
        </authorList>
    </citation>
    <scope>NUCLEOTIDE SEQUENCE [LARGE SCALE GENOMIC DNA]</scope>
</reference>
<feature type="domain" description="Tyrosine-protein phosphatase" evidence="10">
    <location>
        <begin position="26"/>
        <end position="298"/>
    </location>
</feature>
<dbReference type="FunCoup" id="E4X5L6">
    <property type="interactions" value="96"/>
</dbReference>
<evidence type="ECO:0000256" key="9">
    <source>
        <dbReference type="SAM" id="Phobius"/>
    </source>
</evidence>
<evidence type="ECO:0000259" key="11">
    <source>
        <dbReference type="PROSITE" id="PS50056"/>
    </source>
</evidence>
<feature type="region of interest" description="Disordered" evidence="8">
    <location>
        <begin position="1"/>
        <end position="20"/>
    </location>
</feature>
<evidence type="ECO:0000256" key="8">
    <source>
        <dbReference type="SAM" id="MobiDB-lite"/>
    </source>
</evidence>
<feature type="transmembrane region" description="Helical" evidence="9">
    <location>
        <begin position="420"/>
        <end position="441"/>
    </location>
</feature>
<dbReference type="GO" id="GO:0070373">
    <property type="term" value="P:negative regulation of ERK1 and ERK2 cascade"/>
    <property type="evidence" value="ECO:0007669"/>
    <property type="project" value="TreeGrafter"/>
</dbReference>
<dbReference type="SMART" id="SM00404">
    <property type="entry name" value="PTPc_motif"/>
    <property type="match status" value="1"/>
</dbReference>
<dbReference type="EC" id="3.1.3.48" evidence="3"/>
<dbReference type="AlphaFoldDB" id="E4X5L6"/>
<accession>E4X5L6</accession>
<name>E4X5L6_OIKDI</name>
<comment type="subcellular location">
    <subcellularLocation>
        <location evidence="1">Endomembrane system</location>
    </subcellularLocation>
</comment>
<dbReference type="PRINTS" id="PR00700">
    <property type="entry name" value="PRTYPHPHTASE"/>
</dbReference>
<keyword evidence="5" id="KW-0378">Hydrolase</keyword>
<dbReference type="PROSITE" id="PS50056">
    <property type="entry name" value="TYR_PHOSPHATASE_2"/>
    <property type="match status" value="1"/>
</dbReference>
<dbReference type="PROSITE" id="PS50055">
    <property type="entry name" value="TYR_PHOSPHATASE_PTP"/>
    <property type="match status" value="1"/>
</dbReference>
<keyword evidence="4" id="KW-0597">Phosphoprotein</keyword>
<evidence type="ECO:0000256" key="1">
    <source>
        <dbReference type="ARBA" id="ARBA00004308"/>
    </source>
</evidence>
<keyword evidence="9" id="KW-0812">Transmembrane</keyword>
<dbReference type="SUPFAM" id="SSF52799">
    <property type="entry name" value="(Phosphotyrosine protein) phosphatases II"/>
    <property type="match status" value="1"/>
</dbReference>
<feature type="domain" description="Tyrosine specific protein phosphatases" evidence="11">
    <location>
        <begin position="212"/>
        <end position="297"/>
    </location>
</feature>
<keyword evidence="7 9" id="KW-0472">Membrane</keyword>
<organism evidence="12">
    <name type="scientific">Oikopleura dioica</name>
    <name type="common">Tunicate</name>
    <dbReference type="NCBI Taxonomy" id="34765"/>
    <lineage>
        <taxon>Eukaryota</taxon>
        <taxon>Metazoa</taxon>
        <taxon>Chordata</taxon>
        <taxon>Tunicata</taxon>
        <taxon>Appendicularia</taxon>
        <taxon>Copelata</taxon>
        <taxon>Oikopleuridae</taxon>
        <taxon>Oikopleura</taxon>
    </lineage>
</organism>
<dbReference type="GO" id="GO:0046426">
    <property type="term" value="P:negative regulation of receptor signaling pathway via JAK-STAT"/>
    <property type="evidence" value="ECO:0007669"/>
    <property type="project" value="TreeGrafter"/>
</dbReference>
<evidence type="ECO:0000256" key="5">
    <source>
        <dbReference type="ARBA" id="ARBA00022801"/>
    </source>
</evidence>
<dbReference type="PROSITE" id="PS00383">
    <property type="entry name" value="TYR_PHOSPHATASE_1"/>
    <property type="match status" value="1"/>
</dbReference>
<dbReference type="GO" id="GO:0019901">
    <property type="term" value="F:protein kinase binding"/>
    <property type="evidence" value="ECO:0007669"/>
    <property type="project" value="TreeGrafter"/>
</dbReference>
<dbReference type="GO" id="GO:0004726">
    <property type="term" value="F:non-membrane spanning protein tyrosine phosphatase activity"/>
    <property type="evidence" value="ECO:0007669"/>
    <property type="project" value="TreeGrafter"/>
</dbReference>
<evidence type="ECO:0000256" key="4">
    <source>
        <dbReference type="ARBA" id="ARBA00022553"/>
    </source>
</evidence>
<keyword evidence="13" id="KW-1185">Reference proteome</keyword>
<feature type="compositionally biased region" description="Polar residues" evidence="8">
    <location>
        <begin position="315"/>
        <end position="328"/>
    </location>
</feature>
<dbReference type="SMART" id="SM00194">
    <property type="entry name" value="PTPc"/>
    <property type="match status" value="1"/>
</dbReference>
<dbReference type="EMBL" id="FN653026">
    <property type="protein sequence ID" value="CBY07513.1"/>
    <property type="molecule type" value="Genomic_DNA"/>
</dbReference>
<evidence type="ECO:0000256" key="6">
    <source>
        <dbReference type="ARBA" id="ARBA00022912"/>
    </source>
</evidence>
<dbReference type="InParanoid" id="E4X5L6"/>
<gene>
    <name evidence="12" type="ORF">GSOID_T00002492001</name>
</gene>
<dbReference type="InterPro" id="IPR051985">
    <property type="entry name" value="NR_tyrosine_phosphatase"/>
</dbReference>
<dbReference type="InterPro" id="IPR000387">
    <property type="entry name" value="Tyr_Pase_dom"/>
</dbReference>
<dbReference type="InterPro" id="IPR000242">
    <property type="entry name" value="PTP_cat"/>
</dbReference>
<dbReference type="GO" id="GO:0012505">
    <property type="term" value="C:endomembrane system"/>
    <property type="evidence" value="ECO:0007669"/>
    <property type="project" value="UniProtKB-SubCell"/>
</dbReference>
<dbReference type="GO" id="GO:0005737">
    <property type="term" value="C:cytoplasm"/>
    <property type="evidence" value="ECO:0007669"/>
    <property type="project" value="TreeGrafter"/>
</dbReference>
<sequence>MVHSTAQVDGRGPDEDSENDEDLFNFKSLFRHMHSEARRQYSGLSCDIAKSEKNIRLNRYSNVSPYDSTRVVLSEVNGSDYINANLAHSSAEPQLPYILTQGPKESTVDDFWRMAWENKVKNIVMLNKLYENGRKKCEQYWPERIGLYMNCHGGTNISYKVTLKEETYDENDRFVVRQFELEKNENSDSSSRTVTQFHYIAWPDFGVPETTQDFGDFFHLLTQHNCFNSSSHPSIVHCSAGIGRTGTLILVDSCLKLLSKQKCSRVEQADLIDIAYREVLYLRQFRAGLIQTADQLEFSICSMEVLYNEYLEQTQNNPEDNLNSSSQDESPRNDSDSESLTTETSEEEIQLVASIQSDSQDAEDDLKEPSARDSPVSPNSLDKPEEMSLMEQKKQLAERIAKIKRNMKEVERQREQKEFWYPKIIIAGASIAVIGVAYYFYSKPLSTEIIDDKYISIQDEL</sequence>
<dbReference type="InterPro" id="IPR029021">
    <property type="entry name" value="Prot-tyrosine_phosphatase-like"/>
</dbReference>
<dbReference type="PANTHER" id="PTHR46047:SF3">
    <property type="entry name" value="TYROSINE-PROTEIN PHOSPHATASE NON-RECEPTOR TYPE 61F"/>
    <property type="match status" value="1"/>
</dbReference>
<dbReference type="Pfam" id="PF00102">
    <property type="entry name" value="Y_phosphatase"/>
    <property type="match status" value="1"/>
</dbReference>
<keyword evidence="6" id="KW-0904">Protein phosphatase</keyword>
<dbReference type="InterPro" id="IPR003595">
    <property type="entry name" value="Tyr_Pase_cat"/>
</dbReference>
<evidence type="ECO:0000256" key="2">
    <source>
        <dbReference type="ARBA" id="ARBA00009701"/>
    </source>
</evidence>
<protein>
    <recommendedName>
        <fullName evidence="3">protein-tyrosine-phosphatase</fullName>
        <ecNumber evidence="3">3.1.3.48</ecNumber>
    </recommendedName>
</protein>
<evidence type="ECO:0000313" key="12">
    <source>
        <dbReference type="EMBL" id="CBY07513.1"/>
    </source>
</evidence>
<dbReference type="GO" id="GO:0005634">
    <property type="term" value="C:nucleus"/>
    <property type="evidence" value="ECO:0007669"/>
    <property type="project" value="TreeGrafter"/>
</dbReference>
<dbReference type="Gene3D" id="3.90.190.10">
    <property type="entry name" value="Protein tyrosine phosphatase superfamily"/>
    <property type="match status" value="1"/>
</dbReference>
<dbReference type="OrthoDB" id="9450131at2759"/>
<feature type="region of interest" description="Disordered" evidence="8">
    <location>
        <begin position="315"/>
        <end position="388"/>
    </location>
</feature>